<dbReference type="GO" id="GO:0008173">
    <property type="term" value="F:RNA methyltransferase activity"/>
    <property type="evidence" value="ECO:0007669"/>
    <property type="project" value="InterPro"/>
</dbReference>
<organism evidence="5 6">
    <name type="scientific">Sharpea porci</name>
    <dbReference type="NCBI Taxonomy" id="2652286"/>
    <lineage>
        <taxon>Bacteria</taxon>
        <taxon>Bacillati</taxon>
        <taxon>Bacillota</taxon>
        <taxon>Erysipelotrichia</taxon>
        <taxon>Erysipelotrichales</taxon>
        <taxon>Coprobacillaceae</taxon>
        <taxon>Sharpea</taxon>
    </lineage>
</organism>
<protein>
    <submittedName>
        <fullName evidence="5">23S rRNA (Guanosine(2251)-2'-O)-methyltransferase RlmB</fullName>
    </submittedName>
</protein>
<evidence type="ECO:0000256" key="2">
    <source>
        <dbReference type="ARBA" id="ARBA00022603"/>
    </source>
</evidence>
<dbReference type="SUPFAM" id="SSF75217">
    <property type="entry name" value="alpha/beta knot"/>
    <property type="match status" value="1"/>
</dbReference>
<dbReference type="Proteomes" id="UP000442619">
    <property type="component" value="Unassembled WGS sequence"/>
</dbReference>
<dbReference type="InterPro" id="IPR001537">
    <property type="entry name" value="SpoU_MeTrfase"/>
</dbReference>
<reference evidence="5 6" key="1">
    <citation type="submission" date="2019-08" db="EMBL/GenBank/DDBJ databases">
        <title>In-depth cultivation of the pig gut microbiome towards novel bacterial diversity and tailored functional studies.</title>
        <authorList>
            <person name="Wylensek D."/>
            <person name="Hitch T.C.A."/>
            <person name="Clavel T."/>
        </authorList>
    </citation>
    <scope>NUCLEOTIDE SEQUENCE [LARGE SCALE GENOMIC DNA]</scope>
    <source>
        <strain evidence="5 6">CA-Schmier-601-WT-3</strain>
    </source>
</reference>
<evidence type="ECO:0000259" key="4">
    <source>
        <dbReference type="SMART" id="SM00967"/>
    </source>
</evidence>
<comment type="caution">
    <text evidence="5">The sequence shown here is derived from an EMBL/GenBank/DDBJ whole genome shotgun (WGS) entry which is preliminary data.</text>
</comment>
<dbReference type="PANTHER" id="PTHR46429:SF1">
    <property type="entry name" value="23S RRNA (GUANOSINE-2'-O-)-METHYLTRANSFERASE RLMB"/>
    <property type="match status" value="1"/>
</dbReference>
<dbReference type="AlphaFoldDB" id="A0A844FUU5"/>
<evidence type="ECO:0000313" key="6">
    <source>
        <dbReference type="Proteomes" id="UP000442619"/>
    </source>
</evidence>
<sequence length="241" mass="26877">MKQWIYGRNTIRELITNHKNIYELVFLKGNRNDDLMELAKKNNIKYRVTDNRQFSEKAGKGNHQGVMALIDGYDYTPLEDILSSIPKGKQPLLVMLDGLEDPHNLGAILRTCDATEVDGVIIGKNRSVGLTPTVAKVSTGAIDYVPVAQVTNLSRTLDKLKKEGYWAVACENEKAQDYREVDYNMPTVLVIGSEGYGISQNVKKHCDMNVILPMAGHVTSLNASVACAVLLYQVYHSRHPL</sequence>
<dbReference type="InterPro" id="IPR004441">
    <property type="entry name" value="rRNA_MeTrfase_TrmH"/>
</dbReference>
<dbReference type="InterPro" id="IPR013123">
    <property type="entry name" value="SpoU_subst-bd"/>
</dbReference>
<accession>A0A844FUU5</accession>
<dbReference type="GO" id="GO:0006396">
    <property type="term" value="P:RNA processing"/>
    <property type="evidence" value="ECO:0007669"/>
    <property type="project" value="InterPro"/>
</dbReference>
<dbReference type="GO" id="GO:0032259">
    <property type="term" value="P:methylation"/>
    <property type="evidence" value="ECO:0007669"/>
    <property type="project" value="UniProtKB-KW"/>
</dbReference>
<feature type="domain" description="RNA 2-O ribose methyltransferase substrate binding" evidence="4">
    <location>
        <begin position="4"/>
        <end position="76"/>
    </location>
</feature>
<dbReference type="SMART" id="SM00967">
    <property type="entry name" value="SpoU_sub_bind"/>
    <property type="match status" value="1"/>
</dbReference>
<dbReference type="InterPro" id="IPR029028">
    <property type="entry name" value="Alpha/beta_knot_MTases"/>
</dbReference>
<keyword evidence="2 5" id="KW-0489">Methyltransferase</keyword>
<dbReference type="PANTHER" id="PTHR46429">
    <property type="entry name" value="23S RRNA (GUANOSINE-2'-O-)-METHYLTRANSFERASE RLMB"/>
    <property type="match status" value="1"/>
</dbReference>
<dbReference type="InterPro" id="IPR029064">
    <property type="entry name" value="Ribosomal_eL30-like_sf"/>
</dbReference>
<dbReference type="Pfam" id="PF00588">
    <property type="entry name" value="SpoU_methylase"/>
    <property type="match status" value="1"/>
</dbReference>
<dbReference type="Gene3D" id="3.40.1280.10">
    <property type="match status" value="1"/>
</dbReference>
<dbReference type="GO" id="GO:0003723">
    <property type="term" value="F:RNA binding"/>
    <property type="evidence" value="ECO:0007669"/>
    <property type="project" value="InterPro"/>
</dbReference>
<keyword evidence="6" id="KW-1185">Reference proteome</keyword>
<comment type="similarity">
    <text evidence="1">Belongs to the class IV-like SAM-binding methyltransferase superfamily. RNA methyltransferase TrmH family.</text>
</comment>
<dbReference type="SUPFAM" id="SSF55315">
    <property type="entry name" value="L30e-like"/>
    <property type="match status" value="1"/>
</dbReference>
<dbReference type="Gene3D" id="3.30.1330.30">
    <property type="match status" value="1"/>
</dbReference>
<evidence type="ECO:0000313" key="5">
    <source>
        <dbReference type="EMBL" id="MST89192.1"/>
    </source>
</evidence>
<dbReference type="NCBIfam" id="TIGR00186">
    <property type="entry name" value="rRNA_methyl_3"/>
    <property type="match status" value="1"/>
</dbReference>
<evidence type="ECO:0000256" key="3">
    <source>
        <dbReference type="ARBA" id="ARBA00022679"/>
    </source>
</evidence>
<name>A0A844FUU5_9FIRM</name>
<dbReference type="CDD" id="cd18103">
    <property type="entry name" value="SpoU-like_RlmB"/>
    <property type="match status" value="1"/>
</dbReference>
<dbReference type="Pfam" id="PF08032">
    <property type="entry name" value="SpoU_sub_bind"/>
    <property type="match status" value="1"/>
</dbReference>
<dbReference type="GO" id="GO:0005829">
    <property type="term" value="C:cytosol"/>
    <property type="evidence" value="ECO:0007669"/>
    <property type="project" value="TreeGrafter"/>
</dbReference>
<dbReference type="RefSeq" id="WP_154515621.1">
    <property type="nucleotide sequence ID" value="NZ_JAQXUV010000038.1"/>
</dbReference>
<proteinExistence type="inferred from homology"/>
<dbReference type="EMBL" id="VUNM01000011">
    <property type="protein sequence ID" value="MST89192.1"/>
    <property type="molecule type" value="Genomic_DNA"/>
</dbReference>
<dbReference type="InterPro" id="IPR029026">
    <property type="entry name" value="tRNA_m1G_MTases_N"/>
</dbReference>
<gene>
    <name evidence="5" type="primary">rlmB</name>
    <name evidence="5" type="ORF">FYJ79_06350</name>
</gene>
<keyword evidence="3 5" id="KW-0808">Transferase</keyword>
<evidence type="ECO:0000256" key="1">
    <source>
        <dbReference type="ARBA" id="ARBA00007228"/>
    </source>
</evidence>
<dbReference type="FunFam" id="3.40.1280.10:FF:000008">
    <property type="entry name" value="Group 3 RNA methyltransferase TrmH"/>
    <property type="match status" value="1"/>
</dbReference>